<keyword evidence="1" id="KW-0479">Metal-binding</keyword>
<proteinExistence type="predicted"/>
<dbReference type="Proteomes" id="UP000036403">
    <property type="component" value="Unassembled WGS sequence"/>
</dbReference>
<gene>
    <name evidence="3" type="ORF">RF55_18779</name>
</gene>
<accession>A0A0J7K0T6</accession>
<dbReference type="InterPro" id="IPR001878">
    <property type="entry name" value="Znf_CCHC"/>
</dbReference>
<keyword evidence="1" id="KW-0863">Zinc-finger</keyword>
<name>A0A0J7K0T6_LASNI</name>
<dbReference type="SUPFAM" id="SSF57756">
    <property type="entry name" value="Retrovirus zinc finger-like domains"/>
    <property type="match status" value="1"/>
</dbReference>
<dbReference type="GO" id="GO:0008270">
    <property type="term" value="F:zinc ion binding"/>
    <property type="evidence" value="ECO:0007669"/>
    <property type="project" value="UniProtKB-KW"/>
</dbReference>
<dbReference type="Gene3D" id="4.10.60.10">
    <property type="entry name" value="Zinc finger, CCHC-type"/>
    <property type="match status" value="1"/>
</dbReference>
<dbReference type="InterPro" id="IPR036875">
    <property type="entry name" value="Znf_CCHC_sf"/>
</dbReference>
<dbReference type="EMBL" id="LBMM01017921">
    <property type="protein sequence ID" value="KMQ83927.1"/>
    <property type="molecule type" value="Genomic_DNA"/>
</dbReference>
<evidence type="ECO:0000313" key="3">
    <source>
        <dbReference type="EMBL" id="KMQ83927.1"/>
    </source>
</evidence>
<comment type="caution">
    <text evidence="3">The sequence shown here is derived from an EMBL/GenBank/DDBJ whole genome shotgun (WGS) entry which is preliminary data.</text>
</comment>
<dbReference type="PROSITE" id="PS50158">
    <property type="entry name" value="ZF_CCHC"/>
    <property type="match status" value="1"/>
</dbReference>
<sequence>MQGAQAFGLRLESQQVSLMRGNGVKIEAFSPDMDRIKAHPGLAAAGLMVQENIKLNPSNDIKIIYVFPPKKDKHTKGCVLEVAPMIRKTLLESGRVFLRYAVCSVADYVRIFQCFKCLQFGHMAKACKSKPACGHCAGDHEMRDCPRRH</sequence>
<dbReference type="SMART" id="SM00343">
    <property type="entry name" value="ZnF_C2HC"/>
    <property type="match status" value="1"/>
</dbReference>
<organism evidence="3 4">
    <name type="scientific">Lasius niger</name>
    <name type="common">Black garden ant</name>
    <dbReference type="NCBI Taxonomy" id="67767"/>
    <lineage>
        <taxon>Eukaryota</taxon>
        <taxon>Metazoa</taxon>
        <taxon>Ecdysozoa</taxon>
        <taxon>Arthropoda</taxon>
        <taxon>Hexapoda</taxon>
        <taxon>Insecta</taxon>
        <taxon>Pterygota</taxon>
        <taxon>Neoptera</taxon>
        <taxon>Endopterygota</taxon>
        <taxon>Hymenoptera</taxon>
        <taxon>Apocrita</taxon>
        <taxon>Aculeata</taxon>
        <taxon>Formicoidea</taxon>
        <taxon>Formicidae</taxon>
        <taxon>Formicinae</taxon>
        <taxon>Lasius</taxon>
        <taxon>Lasius</taxon>
    </lineage>
</organism>
<dbReference type="GO" id="GO:0003676">
    <property type="term" value="F:nucleic acid binding"/>
    <property type="evidence" value="ECO:0007669"/>
    <property type="project" value="InterPro"/>
</dbReference>
<keyword evidence="4" id="KW-1185">Reference proteome</keyword>
<evidence type="ECO:0000259" key="2">
    <source>
        <dbReference type="PROSITE" id="PS50158"/>
    </source>
</evidence>
<feature type="domain" description="CCHC-type" evidence="2">
    <location>
        <begin position="114"/>
        <end position="129"/>
    </location>
</feature>
<dbReference type="PaxDb" id="67767-A0A0J7K0T6"/>
<dbReference type="AlphaFoldDB" id="A0A0J7K0T6"/>
<protein>
    <submittedName>
        <fullName evidence="3">Putative 50 kDa protein in type i retrotransposable element r1dm</fullName>
    </submittedName>
</protein>
<dbReference type="OrthoDB" id="7699172at2759"/>
<keyword evidence="1" id="KW-0862">Zinc</keyword>
<reference evidence="3 4" key="1">
    <citation type="submission" date="2015-04" db="EMBL/GenBank/DDBJ databases">
        <title>Lasius niger genome sequencing.</title>
        <authorList>
            <person name="Konorov E.A."/>
            <person name="Nikitin M.A."/>
            <person name="Kirill M.V."/>
            <person name="Chang P."/>
        </authorList>
    </citation>
    <scope>NUCLEOTIDE SEQUENCE [LARGE SCALE GENOMIC DNA]</scope>
    <source>
        <tissue evidence="3">Whole</tissue>
    </source>
</reference>
<evidence type="ECO:0000256" key="1">
    <source>
        <dbReference type="PROSITE-ProRule" id="PRU00047"/>
    </source>
</evidence>
<evidence type="ECO:0000313" key="4">
    <source>
        <dbReference type="Proteomes" id="UP000036403"/>
    </source>
</evidence>